<comment type="caution">
    <text evidence="5">The sequence shown here is derived from an EMBL/GenBank/DDBJ whole genome shotgun (WGS) entry which is preliminary data.</text>
</comment>
<dbReference type="Proteomes" id="UP000541154">
    <property type="component" value="Unassembled WGS sequence"/>
</dbReference>
<evidence type="ECO:0000313" key="5">
    <source>
        <dbReference type="EMBL" id="KAF5863863.1"/>
    </source>
</evidence>
<gene>
    <name evidence="5" type="ORF">ETB97_009149</name>
</gene>
<dbReference type="AlphaFoldDB" id="A0A8H6ADI0"/>
<dbReference type="GO" id="GO:0016020">
    <property type="term" value="C:membrane"/>
    <property type="evidence" value="ECO:0007669"/>
    <property type="project" value="UniProtKB-SubCell"/>
</dbReference>
<evidence type="ECO:0000256" key="2">
    <source>
        <dbReference type="ARBA" id="ARBA00022692"/>
    </source>
</evidence>
<dbReference type="GO" id="GO:0022857">
    <property type="term" value="F:transmembrane transporter activity"/>
    <property type="evidence" value="ECO:0007669"/>
    <property type="project" value="TreeGrafter"/>
</dbReference>
<dbReference type="EMBL" id="SPNV01000043">
    <property type="protein sequence ID" value="KAF5863863.1"/>
    <property type="molecule type" value="Genomic_DNA"/>
</dbReference>
<dbReference type="PANTHER" id="PTHR23507">
    <property type="entry name" value="ZGC:174356"/>
    <property type="match status" value="1"/>
</dbReference>
<name>A0A8H6ADI0_PETAA</name>
<evidence type="ECO:0000256" key="1">
    <source>
        <dbReference type="ARBA" id="ARBA00004141"/>
    </source>
</evidence>
<dbReference type="PANTHER" id="PTHR23507:SF1">
    <property type="entry name" value="FI18259P1-RELATED"/>
    <property type="match status" value="1"/>
</dbReference>
<accession>A0A8H6ADI0</accession>
<organism evidence="5 6">
    <name type="scientific">Petromyces alliaceus</name>
    <name type="common">Aspergillus alliaceus</name>
    <dbReference type="NCBI Taxonomy" id="209559"/>
    <lineage>
        <taxon>Eukaryota</taxon>
        <taxon>Fungi</taxon>
        <taxon>Dikarya</taxon>
        <taxon>Ascomycota</taxon>
        <taxon>Pezizomycotina</taxon>
        <taxon>Eurotiomycetes</taxon>
        <taxon>Eurotiomycetidae</taxon>
        <taxon>Eurotiales</taxon>
        <taxon>Aspergillaceae</taxon>
        <taxon>Aspergillus</taxon>
        <taxon>Aspergillus subgen. Circumdati</taxon>
    </lineage>
</organism>
<keyword evidence="6" id="KW-1185">Reference proteome</keyword>
<evidence type="ECO:0000256" key="4">
    <source>
        <dbReference type="ARBA" id="ARBA00023136"/>
    </source>
</evidence>
<reference evidence="5 6" key="1">
    <citation type="submission" date="2019-04" db="EMBL/GenBank/DDBJ databases">
        <title>Aspergillus burnettii sp. nov., novel species from soil in southeast Queensland.</title>
        <authorList>
            <person name="Gilchrist C.L.M."/>
            <person name="Pitt J.I."/>
            <person name="Lange L."/>
            <person name="Lacey H.J."/>
            <person name="Vuong D."/>
            <person name="Midgley D.J."/>
            <person name="Greenfield P."/>
            <person name="Bradbury M."/>
            <person name="Lacey E."/>
            <person name="Busk P.K."/>
            <person name="Pilgaard B."/>
            <person name="Chooi Y.H."/>
            <person name="Piggott A.M."/>
        </authorList>
    </citation>
    <scope>NUCLEOTIDE SEQUENCE [LARGE SCALE GENOMIC DNA]</scope>
    <source>
        <strain evidence="5 6">FRR 5400</strain>
    </source>
</reference>
<comment type="subcellular location">
    <subcellularLocation>
        <location evidence="1">Membrane</location>
        <topology evidence="1">Multi-pass membrane protein</topology>
    </subcellularLocation>
</comment>
<proteinExistence type="predicted"/>
<keyword evidence="4" id="KW-0472">Membrane</keyword>
<evidence type="ECO:0000313" key="6">
    <source>
        <dbReference type="Proteomes" id="UP000541154"/>
    </source>
</evidence>
<sequence>MSGLLMEVITIRIICFYSEAMPLRAIWFTPLFQLCGSGSQIAASVAFTNVTDIFPPEMRYGAVIRLFRKHILRALGSGLLAEILATYLSAWLMPWSPWLPFMLGGLCESCGLLAAILIPETLPMSSDEWEPETVSDGRNHLAPAPTSRLWFAGVFHFLSLFSSTKGDLRPYGNISIRVYRTLQLMTCHPSAHGHWNDIKVMLMDLRRIGA</sequence>
<keyword evidence="2" id="KW-0812">Transmembrane</keyword>
<keyword evidence="3" id="KW-1133">Transmembrane helix</keyword>
<evidence type="ECO:0000256" key="3">
    <source>
        <dbReference type="ARBA" id="ARBA00022989"/>
    </source>
</evidence>
<protein>
    <submittedName>
        <fullName evidence="5">Uncharacterized protein</fullName>
    </submittedName>
</protein>